<dbReference type="GO" id="GO:0002939">
    <property type="term" value="P:tRNA N1-guanine methylation"/>
    <property type="evidence" value="ECO:0007669"/>
    <property type="project" value="TreeGrafter"/>
</dbReference>
<evidence type="ECO:0000259" key="17">
    <source>
        <dbReference type="Pfam" id="PF01746"/>
    </source>
</evidence>
<dbReference type="InterPro" id="IPR016009">
    <property type="entry name" value="tRNA_MeTrfase_TRMD/TRM10"/>
</dbReference>
<keyword evidence="10 15" id="KW-0949">S-adenosyl-L-methionine</keyword>
<dbReference type="GO" id="GO:0052906">
    <property type="term" value="F:tRNA (guanine(37)-N1)-methyltransferase activity"/>
    <property type="evidence" value="ECO:0007669"/>
    <property type="project" value="UniProtKB-UniRule"/>
</dbReference>
<evidence type="ECO:0000256" key="10">
    <source>
        <dbReference type="ARBA" id="ARBA00022691"/>
    </source>
</evidence>
<gene>
    <name evidence="15 18" type="primary">trmD</name>
    <name evidence="18" type="ORF">ENSA5_53430</name>
</gene>
<dbReference type="PANTHER" id="PTHR46417:SF1">
    <property type="entry name" value="TRNA (GUANINE-N(1)-)-METHYLTRANSFERASE"/>
    <property type="match status" value="1"/>
</dbReference>
<evidence type="ECO:0000313" key="18">
    <source>
        <dbReference type="EMBL" id="PRP91762.1"/>
    </source>
</evidence>
<dbReference type="NCBIfam" id="TIGR00088">
    <property type="entry name" value="trmD"/>
    <property type="match status" value="1"/>
</dbReference>
<feature type="domain" description="tRNA methyltransferase TRMD/TRM10-type" evidence="17">
    <location>
        <begin position="9"/>
        <end position="240"/>
    </location>
</feature>
<evidence type="ECO:0000256" key="7">
    <source>
        <dbReference type="ARBA" id="ARBA00022490"/>
    </source>
</evidence>
<dbReference type="Gene3D" id="1.10.1270.20">
    <property type="entry name" value="tRNA(m1g37)methyltransferase, domain 2"/>
    <property type="match status" value="1"/>
</dbReference>
<comment type="similarity">
    <text evidence="3 15 16">Belongs to the RNA methyltransferase TrmD family.</text>
</comment>
<dbReference type="GO" id="GO:0005829">
    <property type="term" value="C:cytosol"/>
    <property type="evidence" value="ECO:0007669"/>
    <property type="project" value="TreeGrafter"/>
</dbReference>
<keyword evidence="19" id="KW-1185">Reference proteome</keyword>
<dbReference type="SUPFAM" id="SSF75217">
    <property type="entry name" value="alpha/beta knot"/>
    <property type="match status" value="1"/>
</dbReference>
<proteinExistence type="inferred from homology"/>
<evidence type="ECO:0000256" key="4">
    <source>
        <dbReference type="ARBA" id="ARBA00011738"/>
    </source>
</evidence>
<dbReference type="Proteomes" id="UP000237968">
    <property type="component" value="Unassembled WGS sequence"/>
</dbReference>
<name>A0A2S9XFY0_9BACT</name>
<evidence type="ECO:0000256" key="2">
    <source>
        <dbReference type="ARBA" id="ARBA00004496"/>
    </source>
</evidence>
<feature type="binding site" evidence="15">
    <location>
        <position position="119"/>
    </location>
    <ligand>
        <name>S-adenosyl-L-methionine</name>
        <dbReference type="ChEBI" id="CHEBI:59789"/>
    </ligand>
</feature>
<keyword evidence="8 15" id="KW-0489">Methyltransferase</keyword>
<dbReference type="NCBIfam" id="NF000648">
    <property type="entry name" value="PRK00026.1"/>
    <property type="match status" value="1"/>
</dbReference>
<keyword evidence="11 15" id="KW-0819">tRNA processing</keyword>
<evidence type="ECO:0000256" key="8">
    <source>
        <dbReference type="ARBA" id="ARBA00022603"/>
    </source>
</evidence>
<dbReference type="CDD" id="cd18080">
    <property type="entry name" value="TrmD-like"/>
    <property type="match status" value="1"/>
</dbReference>
<dbReference type="InterPro" id="IPR023148">
    <property type="entry name" value="tRNA_m1G_MeTrfase_C_sf"/>
</dbReference>
<dbReference type="PANTHER" id="PTHR46417">
    <property type="entry name" value="TRNA (GUANINE-N(1)-)-METHYLTRANSFERASE"/>
    <property type="match status" value="1"/>
</dbReference>
<evidence type="ECO:0000256" key="9">
    <source>
        <dbReference type="ARBA" id="ARBA00022679"/>
    </source>
</evidence>
<dbReference type="InterPro" id="IPR029028">
    <property type="entry name" value="Alpha/beta_knot_MTases"/>
</dbReference>
<dbReference type="Gene3D" id="3.40.1280.10">
    <property type="match status" value="1"/>
</dbReference>
<dbReference type="InterPro" id="IPR029026">
    <property type="entry name" value="tRNA_m1G_MTases_N"/>
</dbReference>
<evidence type="ECO:0000256" key="1">
    <source>
        <dbReference type="ARBA" id="ARBA00002634"/>
    </source>
</evidence>
<dbReference type="EMBL" id="PVNK01000232">
    <property type="protein sequence ID" value="PRP91762.1"/>
    <property type="molecule type" value="Genomic_DNA"/>
</dbReference>
<evidence type="ECO:0000256" key="14">
    <source>
        <dbReference type="ARBA" id="ARBA00047783"/>
    </source>
</evidence>
<evidence type="ECO:0000256" key="5">
    <source>
        <dbReference type="ARBA" id="ARBA00012807"/>
    </source>
</evidence>
<accession>A0A2S9XFY0</accession>
<protein>
    <recommendedName>
        <fullName evidence="6 15">tRNA (guanine-N(1)-)-methyltransferase</fullName>
        <ecNumber evidence="5 15">2.1.1.228</ecNumber>
    </recommendedName>
    <alternativeName>
        <fullName evidence="12 15">M1G-methyltransferase</fullName>
    </alternativeName>
    <alternativeName>
        <fullName evidence="13 15">tRNA [GM37] methyltransferase</fullName>
    </alternativeName>
</protein>
<evidence type="ECO:0000256" key="16">
    <source>
        <dbReference type="RuleBase" id="RU003464"/>
    </source>
</evidence>
<comment type="subunit">
    <text evidence="4 15 16">Homodimer.</text>
</comment>
<comment type="caution">
    <text evidence="18">The sequence shown here is derived from an EMBL/GenBank/DDBJ whole genome shotgun (WGS) entry which is preliminary data.</text>
</comment>
<dbReference type="InterPro" id="IPR002649">
    <property type="entry name" value="tRNA_m1G_MeTrfase_TrmD"/>
</dbReference>
<comment type="catalytic activity">
    <reaction evidence="14 15 16">
        <text>guanosine(37) in tRNA + S-adenosyl-L-methionine = N(1)-methylguanosine(37) in tRNA + S-adenosyl-L-homocysteine + H(+)</text>
        <dbReference type="Rhea" id="RHEA:36899"/>
        <dbReference type="Rhea" id="RHEA-COMP:10145"/>
        <dbReference type="Rhea" id="RHEA-COMP:10147"/>
        <dbReference type="ChEBI" id="CHEBI:15378"/>
        <dbReference type="ChEBI" id="CHEBI:57856"/>
        <dbReference type="ChEBI" id="CHEBI:59789"/>
        <dbReference type="ChEBI" id="CHEBI:73542"/>
        <dbReference type="ChEBI" id="CHEBI:74269"/>
        <dbReference type="EC" id="2.1.1.228"/>
    </reaction>
</comment>
<evidence type="ECO:0000256" key="15">
    <source>
        <dbReference type="HAMAP-Rule" id="MF_00605"/>
    </source>
</evidence>
<organism evidence="18 19">
    <name type="scientific">Enhygromyxa salina</name>
    <dbReference type="NCBI Taxonomy" id="215803"/>
    <lineage>
        <taxon>Bacteria</taxon>
        <taxon>Pseudomonadati</taxon>
        <taxon>Myxococcota</taxon>
        <taxon>Polyangia</taxon>
        <taxon>Nannocystales</taxon>
        <taxon>Nannocystaceae</taxon>
        <taxon>Enhygromyxa</taxon>
    </lineage>
</organism>
<evidence type="ECO:0000256" key="11">
    <source>
        <dbReference type="ARBA" id="ARBA00022694"/>
    </source>
</evidence>
<evidence type="ECO:0000256" key="3">
    <source>
        <dbReference type="ARBA" id="ARBA00007630"/>
    </source>
</evidence>
<dbReference type="AlphaFoldDB" id="A0A2S9XFY0"/>
<feature type="binding site" evidence="15">
    <location>
        <begin position="139"/>
        <end position="144"/>
    </location>
    <ligand>
        <name>S-adenosyl-L-methionine</name>
        <dbReference type="ChEBI" id="CHEBI:59789"/>
    </ligand>
</feature>
<dbReference type="EC" id="2.1.1.228" evidence="5 15"/>
<evidence type="ECO:0000256" key="13">
    <source>
        <dbReference type="ARBA" id="ARBA00033392"/>
    </source>
</evidence>
<reference evidence="18 19" key="1">
    <citation type="submission" date="2018-03" db="EMBL/GenBank/DDBJ databases">
        <title>Draft Genome Sequences of the Obligatory Marine Myxobacteria Enhygromyxa salina SWB005.</title>
        <authorList>
            <person name="Poehlein A."/>
            <person name="Moghaddam J.A."/>
            <person name="Harms H."/>
            <person name="Alanjari M."/>
            <person name="Koenig G.M."/>
            <person name="Daniel R."/>
            <person name="Schaeberle T.F."/>
        </authorList>
    </citation>
    <scope>NUCLEOTIDE SEQUENCE [LARGE SCALE GENOMIC DNA]</scope>
    <source>
        <strain evidence="18 19">SWB005</strain>
    </source>
</reference>
<keyword evidence="9 15" id="KW-0808">Transferase</keyword>
<dbReference type="HAMAP" id="MF_00605">
    <property type="entry name" value="TrmD"/>
    <property type="match status" value="1"/>
</dbReference>
<evidence type="ECO:0000256" key="12">
    <source>
        <dbReference type="ARBA" id="ARBA00029736"/>
    </source>
</evidence>
<dbReference type="FunFam" id="3.40.1280.10:FF:000001">
    <property type="entry name" value="tRNA (guanine-N(1)-)-methyltransferase"/>
    <property type="match status" value="1"/>
</dbReference>
<comment type="subcellular location">
    <subcellularLocation>
        <location evidence="2 15 16">Cytoplasm</location>
    </subcellularLocation>
</comment>
<dbReference type="Pfam" id="PF01746">
    <property type="entry name" value="tRNA_m1G_MT"/>
    <property type="match status" value="1"/>
</dbReference>
<keyword evidence="7 15" id="KW-0963">Cytoplasm</keyword>
<evidence type="ECO:0000256" key="6">
    <source>
        <dbReference type="ARBA" id="ARBA00014679"/>
    </source>
</evidence>
<comment type="function">
    <text evidence="1 15 16">Specifically methylates guanosine-37 in various tRNAs.</text>
</comment>
<evidence type="ECO:0000313" key="19">
    <source>
        <dbReference type="Proteomes" id="UP000237968"/>
    </source>
</evidence>
<sequence>MEVVDDTLEFEVFTIFPAVIEAFVAAGIMARAIERGLVAVHSTDLREFTDDRHRTVDDAPFGGGAGMVIKPEPVAAALESATAARGPMHTILLTPSGPRFDQRAAERLAGEPRIALLCGRYEGIDDRIREHFVDECLSIGDFVLNGGEVAAAVIIEAVARLREGVLGNPESIEGESFAAGLGDDSWRPGTVLEHPHYTRPAEFRGHAVPPVLLGGDHGAVERWRRRSACLRTWALRPELRPRWQLPPKHPIYLAVSTQSVADDEAGQLTQVAADAGFELAAVGARRLPGAPLHMRDLKQLCRHLRKRHGRAPWLLGVGTVGPDEPERGPRLILDVLAFEAGEPPPPLIFWVGCSGLDDPAAAKRSPQAWLALDPGRPRGHDPRLALASALIDISQPQPARLPVAPLARAVGLALRAEGLLQP</sequence>